<dbReference type="PANTHER" id="PTHR30561">
    <property type="entry name" value="SMR FAMILY PROTON-DEPENDENT DRUG EFFLUX TRANSPORTER SUGE"/>
    <property type="match status" value="1"/>
</dbReference>
<dbReference type="Proteomes" id="UP001500449">
    <property type="component" value="Unassembled WGS sequence"/>
</dbReference>
<comment type="subcellular location">
    <subcellularLocation>
        <location evidence="1 7">Cell membrane</location>
        <topology evidence="1 7">Multi-pass membrane protein</topology>
    </subcellularLocation>
</comment>
<reference evidence="9 10" key="1">
    <citation type="journal article" date="2019" name="Int. J. Syst. Evol. Microbiol.">
        <title>The Global Catalogue of Microorganisms (GCM) 10K type strain sequencing project: providing services to taxonomists for standard genome sequencing and annotation.</title>
        <authorList>
            <consortium name="The Broad Institute Genomics Platform"/>
            <consortium name="The Broad Institute Genome Sequencing Center for Infectious Disease"/>
            <person name="Wu L."/>
            <person name="Ma J."/>
        </authorList>
    </citation>
    <scope>NUCLEOTIDE SEQUENCE [LARGE SCALE GENOMIC DNA]</scope>
    <source>
        <strain evidence="9 10">JCM 16009</strain>
    </source>
</reference>
<keyword evidence="10" id="KW-1185">Reference proteome</keyword>
<evidence type="ECO:0000256" key="1">
    <source>
        <dbReference type="ARBA" id="ARBA00004651"/>
    </source>
</evidence>
<gene>
    <name evidence="9" type="ORF">GCM10009836_50920</name>
</gene>
<dbReference type="Gene3D" id="1.10.3730.20">
    <property type="match status" value="1"/>
</dbReference>
<sequence>MWLWLALAIGAEVSGTVALKFSQGFSRLVPSVIVVLGYGTAFYALSRALSRGMAIGVAYGVWAAVGVAAIAIIGALFLEEPLTWVQVGGIVLVIAGVVALELGGASSRAA</sequence>
<feature type="transmembrane region" description="Helical" evidence="8">
    <location>
        <begin position="28"/>
        <end position="45"/>
    </location>
</feature>
<dbReference type="InterPro" id="IPR045324">
    <property type="entry name" value="Small_multidrug_res"/>
</dbReference>
<evidence type="ECO:0000256" key="5">
    <source>
        <dbReference type="ARBA" id="ARBA00022989"/>
    </source>
</evidence>
<evidence type="ECO:0000313" key="10">
    <source>
        <dbReference type="Proteomes" id="UP001500449"/>
    </source>
</evidence>
<evidence type="ECO:0000313" key="9">
    <source>
        <dbReference type="EMBL" id="GAA1864387.1"/>
    </source>
</evidence>
<proteinExistence type="inferred from homology"/>
<evidence type="ECO:0000256" key="7">
    <source>
        <dbReference type="RuleBase" id="RU003942"/>
    </source>
</evidence>
<keyword evidence="2" id="KW-0813">Transport</keyword>
<organism evidence="9 10">
    <name type="scientific">Pseudonocardia ailaonensis</name>
    <dbReference type="NCBI Taxonomy" id="367279"/>
    <lineage>
        <taxon>Bacteria</taxon>
        <taxon>Bacillati</taxon>
        <taxon>Actinomycetota</taxon>
        <taxon>Actinomycetes</taxon>
        <taxon>Pseudonocardiales</taxon>
        <taxon>Pseudonocardiaceae</taxon>
        <taxon>Pseudonocardia</taxon>
    </lineage>
</organism>
<keyword evidence="5 8" id="KW-1133">Transmembrane helix</keyword>
<keyword evidence="3" id="KW-1003">Cell membrane</keyword>
<name>A0ABN2NDN0_9PSEU</name>
<evidence type="ECO:0000256" key="8">
    <source>
        <dbReference type="SAM" id="Phobius"/>
    </source>
</evidence>
<evidence type="ECO:0000256" key="2">
    <source>
        <dbReference type="ARBA" id="ARBA00022448"/>
    </source>
</evidence>
<dbReference type="Pfam" id="PF00893">
    <property type="entry name" value="Multi_Drug_Res"/>
    <property type="match status" value="1"/>
</dbReference>
<protein>
    <submittedName>
        <fullName evidence="9">Multidrug efflux SMR transporter</fullName>
    </submittedName>
</protein>
<comment type="caution">
    <text evidence="9">The sequence shown here is derived from an EMBL/GenBank/DDBJ whole genome shotgun (WGS) entry which is preliminary data.</text>
</comment>
<keyword evidence="4 7" id="KW-0812">Transmembrane</keyword>
<evidence type="ECO:0000256" key="4">
    <source>
        <dbReference type="ARBA" id="ARBA00022692"/>
    </source>
</evidence>
<evidence type="ECO:0000256" key="6">
    <source>
        <dbReference type="ARBA" id="ARBA00023136"/>
    </source>
</evidence>
<comment type="similarity">
    <text evidence="7">Belongs to the drug/metabolite transporter (DMT) superfamily. Small multidrug resistance (SMR) (TC 2.A.7.1) family.</text>
</comment>
<evidence type="ECO:0000256" key="3">
    <source>
        <dbReference type="ARBA" id="ARBA00022475"/>
    </source>
</evidence>
<feature type="transmembrane region" description="Helical" evidence="8">
    <location>
        <begin position="84"/>
        <end position="104"/>
    </location>
</feature>
<dbReference type="InterPro" id="IPR037185">
    <property type="entry name" value="EmrE-like"/>
</dbReference>
<dbReference type="EMBL" id="BAAAQK010000019">
    <property type="protein sequence ID" value="GAA1864387.1"/>
    <property type="molecule type" value="Genomic_DNA"/>
</dbReference>
<dbReference type="InterPro" id="IPR000390">
    <property type="entry name" value="Small_drug/metabolite_transptr"/>
</dbReference>
<keyword evidence="6 8" id="KW-0472">Membrane</keyword>
<accession>A0ABN2NDN0</accession>
<feature type="transmembrane region" description="Helical" evidence="8">
    <location>
        <begin position="57"/>
        <end position="78"/>
    </location>
</feature>
<dbReference type="SUPFAM" id="SSF103481">
    <property type="entry name" value="Multidrug resistance efflux transporter EmrE"/>
    <property type="match status" value="1"/>
</dbReference>
<dbReference type="RefSeq" id="WP_344422070.1">
    <property type="nucleotide sequence ID" value="NZ_BAAAQK010000019.1"/>
</dbReference>
<dbReference type="PANTHER" id="PTHR30561:SF1">
    <property type="entry name" value="MULTIDRUG TRANSPORTER EMRE"/>
    <property type="match status" value="1"/>
</dbReference>